<protein>
    <submittedName>
        <fullName evidence="2">Uncharacterized protein</fullName>
    </submittedName>
</protein>
<feature type="chain" id="PRO_5013065691" evidence="1">
    <location>
        <begin position="19"/>
        <end position="431"/>
    </location>
</feature>
<dbReference type="EMBL" id="FSRQ01000002">
    <property type="protein sequence ID" value="SIO22880.1"/>
    <property type="molecule type" value="Genomic_DNA"/>
</dbReference>
<organism evidence="2 3">
    <name type="scientific">Chryseobacterium scophthalmum</name>
    <dbReference type="NCBI Taxonomy" id="59733"/>
    <lineage>
        <taxon>Bacteria</taxon>
        <taxon>Pseudomonadati</taxon>
        <taxon>Bacteroidota</taxon>
        <taxon>Flavobacteriia</taxon>
        <taxon>Flavobacteriales</taxon>
        <taxon>Weeksellaceae</taxon>
        <taxon>Chryseobacterium group</taxon>
        <taxon>Chryseobacterium</taxon>
    </lineage>
</organism>
<dbReference type="Proteomes" id="UP000184782">
    <property type="component" value="Unassembled WGS sequence"/>
</dbReference>
<keyword evidence="3" id="KW-1185">Reference proteome</keyword>
<accession>A0A1N6HT26</accession>
<dbReference type="AlphaFoldDB" id="A0A1N6HT26"/>
<keyword evidence="1" id="KW-0732">Signal</keyword>
<proteinExistence type="predicted"/>
<name>A0A1N6HT26_9FLAO</name>
<evidence type="ECO:0000313" key="3">
    <source>
        <dbReference type="Proteomes" id="UP000184782"/>
    </source>
</evidence>
<sequence length="431" mass="45048">MKKTLFLFSILSSILGYSQVGVNTENPQGIFNVDGRKDNTATGIPTVAQQANDFVVTVNGSVGIGTTIPNASAILDINVDGLTSGNKKGFLGPKAELSSETDQVTIPSPATGLLVYNLGTGGLVYNGYVFWNGTEWRTLSNGSLTPGTIGAITCNGVQLSPSTYTLGIPYTGTMNVPYTGGNGGVYPAQTVGPVNGLTATLSAGNFNSGSGTLSYTVSGTPTVTSPVTTVFSLNIGGKTCNAVIGAGEEIAPGSLVFYKASIPANPANVWLSAYASDLPILGGKLRLDAFFNADSSIGVGGVSMFPRLVNTSSSPVKFWFSALTTVDRFNAGNYLLAPSIPTGSGTALAPSAYVELDNGIYFNLGYDDRVGTSIPRIIGSGGNAHQEVLTMDLALDDTWYRVYYFPIVNNKNTAVTTDDTRDIYLSIQRLY</sequence>
<gene>
    <name evidence="2" type="ORF">SAMN05421769_2819</name>
</gene>
<reference evidence="3" key="1">
    <citation type="submission" date="2016-12" db="EMBL/GenBank/DDBJ databases">
        <authorList>
            <person name="Varghese N."/>
            <person name="Submissions S."/>
        </authorList>
    </citation>
    <scope>NUCLEOTIDE SEQUENCE [LARGE SCALE GENOMIC DNA]</scope>
    <source>
        <strain evidence="3">DSM 16779</strain>
    </source>
</reference>
<evidence type="ECO:0000256" key="1">
    <source>
        <dbReference type="SAM" id="SignalP"/>
    </source>
</evidence>
<evidence type="ECO:0000313" key="2">
    <source>
        <dbReference type="EMBL" id="SIO22880.1"/>
    </source>
</evidence>
<dbReference type="RefSeq" id="WP_074230919.1">
    <property type="nucleotide sequence ID" value="NZ_FSRQ01000002.1"/>
</dbReference>
<feature type="signal peptide" evidence="1">
    <location>
        <begin position="1"/>
        <end position="18"/>
    </location>
</feature>
<dbReference type="STRING" id="59733.SAMN05421769_2819"/>